<sequence length="103" mass="11268">YSNKLKQKPTKYPMLETNRSLPASTSVSPRSSVSPTSSRGKPSRVRPNSVGARRSMSGEGDPFTFVMPTLALDTGVTTEQAEKPFSPRKSNFVTKNIIPLPQE</sequence>
<proteinExistence type="predicted"/>
<feature type="non-terminal residue" evidence="2">
    <location>
        <position position="1"/>
    </location>
</feature>
<dbReference type="EMBL" id="VTPC01070358">
    <property type="protein sequence ID" value="KAF2889148.1"/>
    <property type="molecule type" value="Genomic_DNA"/>
</dbReference>
<gene>
    <name evidence="2" type="ORF">ILUMI_17025</name>
</gene>
<evidence type="ECO:0000313" key="3">
    <source>
        <dbReference type="Proteomes" id="UP000801492"/>
    </source>
</evidence>
<protein>
    <submittedName>
        <fullName evidence="2">Uncharacterized protein</fullName>
    </submittedName>
</protein>
<reference evidence="2" key="1">
    <citation type="submission" date="2019-08" db="EMBL/GenBank/DDBJ databases">
        <title>The genome of the North American firefly Photinus pyralis.</title>
        <authorList>
            <consortium name="Photinus pyralis genome working group"/>
            <person name="Fallon T.R."/>
            <person name="Sander Lower S.E."/>
            <person name="Weng J.-K."/>
        </authorList>
    </citation>
    <scope>NUCLEOTIDE SEQUENCE</scope>
    <source>
        <strain evidence="2">TRF0915ILg1</strain>
        <tissue evidence="2">Whole body</tissue>
    </source>
</reference>
<dbReference type="Proteomes" id="UP000801492">
    <property type="component" value="Unassembled WGS sequence"/>
</dbReference>
<organism evidence="2 3">
    <name type="scientific">Ignelater luminosus</name>
    <name type="common">Cucubano</name>
    <name type="synonym">Pyrophorus luminosus</name>
    <dbReference type="NCBI Taxonomy" id="2038154"/>
    <lineage>
        <taxon>Eukaryota</taxon>
        <taxon>Metazoa</taxon>
        <taxon>Ecdysozoa</taxon>
        <taxon>Arthropoda</taxon>
        <taxon>Hexapoda</taxon>
        <taxon>Insecta</taxon>
        <taxon>Pterygota</taxon>
        <taxon>Neoptera</taxon>
        <taxon>Endopterygota</taxon>
        <taxon>Coleoptera</taxon>
        <taxon>Polyphaga</taxon>
        <taxon>Elateriformia</taxon>
        <taxon>Elateroidea</taxon>
        <taxon>Elateridae</taxon>
        <taxon>Agrypninae</taxon>
        <taxon>Pyrophorini</taxon>
        <taxon>Ignelater</taxon>
    </lineage>
</organism>
<name>A0A8K0CKM7_IGNLU</name>
<dbReference type="AlphaFoldDB" id="A0A8K0CKM7"/>
<comment type="caution">
    <text evidence="2">The sequence shown here is derived from an EMBL/GenBank/DDBJ whole genome shotgun (WGS) entry which is preliminary data.</text>
</comment>
<evidence type="ECO:0000313" key="2">
    <source>
        <dbReference type="EMBL" id="KAF2889148.1"/>
    </source>
</evidence>
<feature type="region of interest" description="Disordered" evidence="1">
    <location>
        <begin position="1"/>
        <end position="103"/>
    </location>
</feature>
<feature type="compositionally biased region" description="Low complexity" evidence="1">
    <location>
        <begin position="24"/>
        <end position="39"/>
    </location>
</feature>
<keyword evidence="3" id="KW-1185">Reference proteome</keyword>
<accession>A0A8K0CKM7</accession>
<evidence type="ECO:0000256" key="1">
    <source>
        <dbReference type="SAM" id="MobiDB-lite"/>
    </source>
</evidence>